<gene>
    <name evidence="1" type="ORF">J2Z70_003549</name>
</gene>
<accession>A0ABS4NTK7</accession>
<organism evidence="1 2">
    <name type="scientific">Paenibacillus silagei</name>
    <dbReference type="NCBI Taxonomy" id="1670801"/>
    <lineage>
        <taxon>Bacteria</taxon>
        <taxon>Bacillati</taxon>
        <taxon>Bacillota</taxon>
        <taxon>Bacilli</taxon>
        <taxon>Bacillales</taxon>
        <taxon>Paenibacillaceae</taxon>
        <taxon>Paenibacillus</taxon>
    </lineage>
</organism>
<evidence type="ECO:0000313" key="1">
    <source>
        <dbReference type="EMBL" id="MBP2113389.1"/>
    </source>
</evidence>
<reference evidence="1 2" key="1">
    <citation type="submission" date="2021-03" db="EMBL/GenBank/DDBJ databases">
        <title>Genomic Encyclopedia of Type Strains, Phase IV (KMG-IV): sequencing the most valuable type-strain genomes for metagenomic binning, comparative biology and taxonomic classification.</title>
        <authorList>
            <person name="Goeker M."/>
        </authorList>
    </citation>
    <scope>NUCLEOTIDE SEQUENCE [LARGE SCALE GENOMIC DNA]</scope>
    <source>
        <strain evidence="1 2">DSM 101953</strain>
    </source>
</reference>
<sequence>MIHDEFVSLFNSKSSDFLDSIVIYYHSLKSTLTQNDLQQLFEILETTPCRLINEFNRFKELYFIMSPQIRQKVLHILLSFNEIKTEEIEMEIENLYQKVINKEEFTYCLVKGIFHCDSESVLISIKTKIQLELIEKMVDQKLAIISYDKANLFSIDVEDYLNTVPDSYKDLLKKIIERSNEEVVSITNKLTSLWTHEYVDSKNSTLSDYALSDKIAIPQKIYSKINAKSRFTVGKGFGCMLTNANRALLYDLNTKKANEIILSGKVVSGPVLINNMLAIGQDDEFSVFGKDGVNRFMDFVEGNIISIKSINDYVYFLTDYGKIYEYNNSGTLRQILNLDDSEIYIDILLLDKYLVVVSTGKLNVFYYSEQNPIYVSDFLMEDIKKVIAFNDICFVMTETKIIQVLISSQITIAYTPLTEMKNNHMLAESPNSIVILINSRLVRIVFENGTTSHSILFEAPNNKLITDAINCNGTYALILNDKEIVTLRQQEGIYEISSEYMLDDEHSEYVMSSGYGSLFITSTDNLYQISNMSPSQDLKEGNEYVA</sequence>
<dbReference type="EMBL" id="JAGGLV010000011">
    <property type="protein sequence ID" value="MBP2113389.1"/>
    <property type="molecule type" value="Genomic_DNA"/>
</dbReference>
<name>A0ABS4NTK7_9BACL</name>
<protein>
    <submittedName>
        <fullName evidence="1">Uncharacterized protein</fullName>
    </submittedName>
</protein>
<proteinExistence type="predicted"/>
<comment type="caution">
    <text evidence="1">The sequence shown here is derived from an EMBL/GenBank/DDBJ whole genome shotgun (WGS) entry which is preliminary data.</text>
</comment>
<dbReference type="Proteomes" id="UP000773462">
    <property type="component" value="Unassembled WGS sequence"/>
</dbReference>
<evidence type="ECO:0000313" key="2">
    <source>
        <dbReference type="Proteomes" id="UP000773462"/>
    </source>
</evidence>
<keyword evidence="2" id="KW-1185">Reference proteome</keyword>